<dbReference type="SUPFAM" id="SSF53756">
    <property type="entry name" value="UDP-Glycosyltransferase/glycogen phosphorylase"/>
    <property type="match status" value="1"/>
</dbReference>
<dbReference type="PANTHER" id="PTHR48047">
    <property type="entry name" value="GLYCOSYLTRANSFERASE"/>
    <property type="match status" value="1"/>
</dbReference>
<name>A0A8K0NBP2_COCNU</name>
<proteinExistence type="inferred from homology"/>
<dbReference type="Pfam" id="PF00201">
    <property type="entry name" value="UDPGT"/>
    <property type="match status" value="1"/>
</dbReference>
<comment type="similarity">
    <text evidence="1">Belongs to the UDP-glycosyltransferase family.</text>
</comment>
<protein>
    <submittedName>
        <fullName evidence="3">Putative Scopoletin glucosyltransferase</fullName>
    </submittedName>
</protein>
<gene>
    <name evidence="3" type="ORF">COCNU_14G004890</name>
</gene>
<evidence type="ECO:0000313" key="4">
    <source>
        <dbReference type="Proteomes" id="UP000797356"/>
    </source>
</evidence>
<evidence type="ECO:0000313" key="3">
    <source>
        <dbReference type="EMBL" id="KAG1368021.1"/>
    </source>
</evidence>
<keyword evidence="4" id="KW-1185">Reference proteome</keyword>
<evidence type="ECO:0000256" key="1">
    <source>
        <dbReference type="ARBA" id="ARBA00009995"/>
    </source>
</evidence>
<reference evidence="3" key="2">
    <citation type="submission" date="2019-07" db="EMBL/GenBank/DDBJ databases">
        <authorList>
            <person name="Yang Y."/>
            <person name="Bocs S."/>
            <person name="Baudouin L."/>
        </authorList>
    </citation>
    <scope>NUCLEOTIDE SEQUENCE</scope>
    <source>
        <tissue evidence="3">Spear leaf of Hainan Tall coconut</tissue>
    </source>
</reference>
<dbReference type="InterPro" id="IPR002213">
    <property type="entry name" value="UDP_glucos_trans"/>
</dbReference>
<organism evidence="3 4">
    <name type="scientific">Cocos nucifera</name>
    <name type="common">Coconut palm</name>
    <dbReference type="NCBI Taxonomy" id="13894"/>
    <lineage>
        <taxon>Eukaryota</taxon>
        <taxon>Viridiplantae</taxon>
        <taxon>Streptophyta</taxon>
        <taxon>Embryophyta</taxon>
        <taxon>Tracheophyta</taxon>
        <taxon>Spermatophyta</taxon>
        <taxon>Magnoliopsida</taxon>
        <taxon>Liliopsida</taxon>
        <taxon>Arecaceae</taxon>
        <taxon>Arecoideae</taxon>
        <taxon>Cocoseae</taxon>
        <taxon>Attaleinae</taxon>
        <taxon>Cocos</taxon>
    </lineage>
</organism>
<dbReference type="Gene3D" id="3.40.50.2000">
    <property type="entry name" value="Glycogen Phosphorylase B"/>
    <property type="match status" value="2"/>
</dbReference>
<dbReference type="EMBL" id="CM017885">
    <property type="protein sequence ID" value="KAG1368021.1"/>
    <property type="molecule type" value="Genomic_DNA"/>
</dbReference>
<sequence length="110" mass="12438">MHYGWNSCLEGVSSGVPMITWLMHTEQFYNEKLMVEELKVGVGLKEFALVDKDRRVMAGEEIGRAIGKMMDGRDEAEGVKRRAREQAEMVSMALEEGGSSMKKLIQELIE</sequence>
<dbReference type="GO" id="GO:0035251">
    <property type="term" value="F:UDP-glucosyltransferase activity"/>
    <property type="evidence" value="ECO:0007669"/>
    <property type="project" value="TreeGrafter"/>
</dbReference>
<reference evidence="3" key="1">
    <citation type="journal article" date="2017" name="Gigascience">
        <title>The genome draft of coconut (Cocos nucifera).</title>
        <authorList>
            <person name="Xiao Y."/>
            <person name="Xu P."/>
            <person name="Fan H."/>
            <person name="Baudouin L."/>
            <person name="Xia W."/>
            <person name="Bocs S."/>
            <person name="Xu J."/>
            <person name="Li Q."/>
            <person name="Guo A."/>
            <person name="Zhou L."/>
            <person name="Li J."/>
            <person name="Wu Y."/>
            <person name="Ma Z."/>
            <person name="Armero A."/>
            <person name="Issali A.E."/>
            <person name="Liu N."/>
            <person name="Peng M."/>
            <person name="Yang Y."/>
        </authorList>
    </citation>
    <scope>NUCLEOTIDE SEQUENCE</scope>
    <source>
        <tissue evidence="3">Spear leaf of Hainan Tall coconut</tissue>
    </source>
</reference>
<dbReference type="OrthoDB" id="780184at2759"/>
<dbReference type="PANTHER" id="PTHR48047:SF182">
    <property type="entry name" value="GLYCOSYLTRANSFERASE"/>
    <property type="match status" value="1"/>
</dbReference>
<evidence type="ECO:0000256" key="2">
    <source>
        <dbReference type="ARBA" id="ARBA00022679"/>
    </source>
</evidence>
<accession>A0A8K0NBP2</accession>
<comment type="caution">
    <text evidence="3">The sequence shown here is derived from an EMBL/GenBank/DDBJ whole genome shotgun (WGS) entry which is preliminary data.</text>
</comment>
<dbReference type="AlphaFoldDB" id="A0A8K0NBP2"/>
<dbReference type="Proteomes" id="UP000797356">
    <property type="component" value="Chromosome 14"/>
</dbReference>
<keyword evidence="2" id="KW-0808">Transferase</keyword>